<dbReference type="NCBIfam" id="TIGR04153">
    <property type="entry name" value="cyanosortA_assc"/>
    <property type="match status" value="1"/>
</dbReference>
<gene>
    <name evidence="1" type="ORF">DSM107014_06510</name>
</gene>
<name>A0A941JLW7_9CHRO</name>
<dbReference type="InterPro" id="IPR026411">
    <property type="entry name" value="Cyanosort_A_assoc"/>
</dbReference>
<proteinExistence type="predicted"/>
<accession>A0A941JLW7</accession>
<organism evidence="1 2">
    <name type="scientific">Gomphosphaeria aponina SAG 52.96 = DSM 107014</name>
    <dbReference type="NCBI Taxonomy" id="1521640"/>
    <lineage>
        <taxon>Bacteria</taxon>
        <taxon>Bacillati</taxon>
        <taxon>Cyanobacteriota</taxon>
        <taxon>Cyanophyceae</taxon>
        <taxon>Oscillatoriophycideae</taxon>
        <taxon>Chroococcales</taxon>
        <taxon>Gomphosphaeriaceae</taxon>
        <taxon>Gomphosphaeria</taxon>
    </lineage>
</organism>
<reference evidence="1" key="1">
    <citation type="submission" date="2021-02" db="EMBL/GenBank/DDBJ databases">
        <title>Metagenome analyses of Stigonema ocellatum DSM 106950, Chlorogloea purpurea SAG 13.99 and Gomphosphaeria aponina DSM 107014.</title>
        <authorList>
            <person name="Marter P."/>
            <person name="Huang S."/>
        </authorList>
    </citation>
    <scope>NUCLEOTIDE SEQUENCE</scope>
    <source>
        <strain evidence="1">JP213</strain>
    </source>
</reference>
<dbReference type="Proteomes" id="UP000767446">
    <property type="component" value="Unassembled WGS sequence"/>
</dbReference>
<dbReference type="AlphaFoldDB" id="A0A941JLW7"/>
<sequence length="195" mass="22704">MNPVSEKYTVSPSVLASEVQIAGWELQKTALLPQQEIDQELNMAVGRLYQYTQDNQILDVELRYFYPETSANVQAYIKRYSLGSRTKEIRELPGMGYYTVLTDGKRAFLSSCINPRGGSTVTMKQFFQNRYAHDLQLSRLGPWLLSREEILDRRCLWAHLSIPLENYSPEAAYQVLENAWFSLYEQWQEQFPPTM</sequence>
<evidence type="ECO:0000313" key="1">
    <source>
        <dbReference type="EMBL" id="MBR8827549.1"/>
    </source>
</evidence>
<protein>
    <submittedName>
        <fullName evidence="1">Cyanoexosortase A system-associated protein</fullName>
    </submittedName>
</protein>
<evidence type="ECO:0000313" key="2">
    <source>
        <dbReference type="Proteomes" id="UP000767446"/>
    </source>
</evidence>
<comment type="caution">
    <text evidence="1">The sequence shown here is derived from an EMBL/GenBank/DDBJ whole genome shotgun (WGS) entry which is preliminary data.</text>
</comment>
<dbReference type="EMBL" id="JADQBC010000034">
    <property type="protein sequence ID" value="MBR8827549.1"/>
    <property type="molecule type" value="Genomic_DNA"/>
</dbReference>